<accession>N1PGH7</accession>
<organism evidence="2 3">
    <name type="scientific">Dothistroma septosporum (strain NZE10 / CBS 128990)</name>
    <name type="common">Red band needle blight fungus</name>
    <name type="synonym">Mycosphaerella pini</name>
    <dbReference type="NCBI Taxonomy" id="675120"/>
    <lineage>
        <taxon>Eukaryota</taxon>
        <taxon>Fungi</taxon>
        <taxon>Dikarya</taxon>
        <taxon>Ascomycota</taxon>
        <taxon>Pezizomycotina</taxon>
        <taxon>Dothideomycetes</taxon>
        <taxon>Dothideomycetidae</taxon>
        <taxon>Mycosphaerellales</taxon>
        <taxon>Mycosphaerellaceae</taxon>
        <taxon>Dothistroma</taxon>
    </lineage>
</organism>
<evidence type="ECO:0000313" key="3">
    <source>
        <dbReference type="Proteomes" id="UP000016933"/>
    </source>
</evidence>
<reference evidence="2 3" key="2">
    <citation type="journal article" date="2012" name="PLoS Pathog.">
        <title>Diverse lifestyles and strategies of plant pathogenesis encoded in the genomes of eighteen Dothideomycetes fungi.</title>
        <authorList>
            <person name="Ohm R.A."/>
            <person name="Feau N."/>
            <person name="Henrissat B."/>
            <person name="Schoch C.L."/>
            <person name="Horwitz B.A."/>
            <person name="Barry K.W."/>
            <person name="Condon B.J."/>
            <person name="Copeland A.C."/>
            <person name="Dhillon B."/>
            <person name="Glaser F."/>
            <person name="Hesse C.N."/>
            <person name="Kosti I."/>
            <person name="LaButti K."/>
            <person name="Lindquist E.A."/>
            <person name="Lucas S."/>
            <person name="Salamov A.A."/>
            <person name="Bradshaw R.E."/>
            <person name="Ciuffetti L."/>
            <person name="Hamelin R.C."/>
            <person name="Kema G.H.J."/>
            <person name="Lawrence C."/>
            <person name="Scott J.A."/>
            <person name="Spatafora J.W."/>
            <person name="Turgeon B.G."/>
            <person name="de Wit P.J.G.M."/>
            <person name="Zhong S."/>
            <person name="Goodwin S.B."/>
            <person name="Grigoriev I.V."/>
        </authorList>
    </citation>
    <scope>NUCLEOTIDE SEQUENCE [LARGE SCALE GENOMIC DNA]</scope>
    <source>
        <strain evidence="3">NZE10 / CBS 128990</strain>
    </source>
</reference>
<evidence type="ECO:0000256" key="1">
    <source>
        <dbReference type="SAM" id="MobiDB-lite"/>
    </source>
</evidence>
<name>N1PGH7_DOTSN</name>
<gene>
    <name evidence="2" type="ORF">DOTSEDRAFT_81598</name>
</gene>
<keyword evidence="3" id="KW-1185">Reference proteome</keyword>
<protein>
    <submittedName>
        <fullName evidence="2">Uncharacterized protein</fullName>
    </submittedName>
</protein>
<feature type="region of interest" description="Disordered" evidence="1">
    <location>
        <begin position="1"/>
        <end position="25"/>
    </location>
</feature>
<dbReference type="EMBL" id="KB446542">
    <property type="protein sequence ID" value="EME41209.1"/>
    <property type="molecule type" value="Genomic_DNA"/>
</dbReference>
<reference evidence="3" key="1">
    <citation type="journal article" date="2012" name="PLoS Genet.">
        <title>The genomes of the fungal plant pathogens Cladosporium fulvum and Dothistroma septosporum reveal adaptation to different hosts and lifestyles but also signatures of common ancestry.</title>
        <authorList>
            <person name="de Wit P.J.G.M."/>
            <person name="van der Burgt A."/>
            <person name="Oekmen B."/>
            <person name="Stergiopoulos I."/>
            <person name="Abd-Elsalam K.A."/>
            <person name="Aerts A.L."/>
            <person name="Bahkali A.H."/>
            <person name="Beenen H.G."/>
            <person name="Chettri P."/>
            <person name="Cox M.P."/>
            <person name="Datema E."/>
            <person name="de Vries R.P."/>
            <person name="Dhillon B."/>
            <person name="Ganley A.R."/>
            <person name="Griffiths S.A."/>
            <person name="Guo Y."/>
            <person name="Hamelin R.C."/>
            <person name="Henrissat B."/>
            <person name="Kabir M.S."/>
            <person name="Jashni M.K."/>
            <person name="Kema G."/>
            <person name="Klaubauf S."/>
            <person name="Lapidus A."/>
            <person name="Levasseur A."/>
            <person name="Lindquist E."/>
            <person name="Mehrabi R."/>
            <person name="Ohm R.A."/>
            <person name="Owen T.J."/>
            <person name="Salamov A."/>
            <person name="Schwelm A."/>
            <person name="Schijlen E."/>
            <person name="Sun H."/>
            <person name="van den Burg H.A."/>
            <person name="van Ham R.C.H.J."/>
            <person name="Zhang S."/>
            <person name="Goodwin S.B."/>
            <person name="Grigoriev I.V."/>
            <person name="Collemare J."/>
            <person name="Bradshaw R.E."/>
        </authorList>
    </citation>
    <scope>NUCLEOTIDE SEQUENCE [LARGE SCALE GENOMIC DNA]</scope>
    <source>
        <strain evidence="3">NZE10 / CBS 128990</strain>
    </source>
</reference>
<evidence type="ECO:0000313" key="2">
    <source>
        <dbReference type="EMBL" id="EME41209.1"/>
    </source>
</evidence>
<dbReference type="AlphaFoldDB" id="N1PGH7"/>
<sequence>MHMSGSKPNHNYITSTENLRPTPTRFESTLHSTTATTTATTSAALAGPTYTAPVNFCQCSQAIQGVATYLGFGVPAVDGVCGNDLTTSPPALATSATILITTSTTTTTSAASAPTCTSNSGSCRCVSEYDGSANYLTKDLVGTYCGDNTDCKSGQFCSLYSQCYTKYTLDQCTVNSLTTTTTTTTTTTSAAPQPTSCSKAQEDFCTANGGCKCGLQTDHTSATCWNQQFCVGCQSNADCPLDYQCVYDDNDYCDGTNDVAGTLCVLVDSACPGTPPSRQAKRELEHGPESHLFADSEDGNACLRIFGRGNAMSSTVEPQRQLRWRL</sequence>
<dbReference type="Proteomes" id="UP000016933">
    <property type="component" value="Unassembled WGS sequence"/>
</dbReference>
<proteinExistence type="predicted"/>
<dbReference type="HOGENOM" id="CLU_852649_0_0_1"/>
<dbReference type="OMA" id="KSCTHEH"/>